<feature type="transmembrane region" description="Helical" evidence="1">
    <location>
        <begin position="40"/>
        <end position="58"/>
    </location>
</feature>
<sequence>MADSERTMETGDLGENALVAAEYVSLRSEIVKLIELQAQLVSLTVISLGAVLGVAVQLSNASLAFVYPVLALILGIAWLNHAHAIHRCARYLSQDFEPRWGDGVLGWERFVRRNPLRFGMLGYWGIRSVFMGSSLVATMIGWSMIEAEFLQLTIGVISTLVAVGTFLLFVIWRESSPQDLLAEEVESRSTNIPAARDGLDLDES</sequence>
<feature type="transmembrane region" description="Helical" evidence="1">
    <location>
        <begin position="149"/>
        <end position="172"/>
    </location>
</feature>
<name>A0AAJ2PMB9_9ACTN</name>
<proteinExistence type="predicted"/>
<accession>A0AAJ2PMB9</accession>
<dbReference type="RefSeq" id="WP_319690791.1">
    <property type="nucleotide sequence ID" value="NZ_JARAWN010000044.1"/>
</dbReference>
<evidence type="ECO:0000313" key="2">
    <source>
        <dbReference type="EMBL" id="MDX3130190.1"/>
    </source>
</evidence>
<feature type="transmembrane region" description="Helical" evidence="1">
    <location>
        <begin position="121"/>
        <end position="143"/>
    </location>
</feature>
<dbReference type="Proteomes" id="UP001273589">
    <property type="component" value="Unassembled WGS sequence"/>
</dbReference>
<dbReference type="AlphaFoldDB" id="A0AAJ2PMB9"/>
<evidence type="ECO:0000313" key="3">
    <source>
        <dbReference type="Proteomes" id="UP001273589"/>
    </source>
</evidence>
<protein>
    <recommendedName>
        <fullName evidence="4">Integral membrane protein</fullName>
    </recommendedName>
</protein>
<evidence type="ECO:0000256" key="1">
    <source>
        <dbReference type="SAM" id="Phobius"/>
    </source>
</evidence>
<keyword evidence="1" id="KW-0472">Membrane</keyword>
<keyword evidence="1" id="KW-0812">Transmembrane</keyword>
<evidence type="ECO:0008006" key="4">
    <source>
        <dbReference type="Google" id="ProtNLM"/>
    </source>
</evidence>
<keyword evidence="1" id="KW-1133">Transmembrane helix</keyword>
<reference evidence="2" key="1">
    <citation type="journal article" date="2023" name="Microb. Genom.">
        <title>Mesoterricola silvestris gen. nov., sp. nov., Mesoterricola sediminis sp. nov., Geothrix oryzae sp. nov., Geothrix edaphica sp. nov., Geothrix rubra sp. nov., and Geothrix limicola sp. nov., six novel members of Acidobacteriota isolated from soils.</title>
        <authorList>
            <person name="Weisberg A.J."/>
            <person name="Pearce E."/>
            <person name="Kramer C.G."/>
            <person name="Chang J.H."/>
            <person name="Clarke C.R."/>
        </authorList>
    </citation>
    <scope>NUCLEOTIDE SEQUENCE</scope>
    <source>
        <strain evidence="2">ND06-05F</strain>
    </source>
</reference>
<feature type="transmembrane region" description="Helical" evidence="1">
    <location>
        <begin position="64"/>
        <end position="82"/>
    </location>
</feature>
<comment type="caution">
    <text evidence="2">The sequence shown here is derived from an EMBL/GenBank/DDBJ whole genome shotgun (WGS) entry which is preliminary data.</text>
</comment>
<gene>
    <name evidence="2" type="ORF">PV367_10395</name>
</gene>
<dbReference type="EMBL" id="JARAWN010000044">
    <property type="protein sequence ID" value="MDX3130190.1"/>
    <property type="molecule type" value="Genomic_DNA"/>
</dbReference>
<organism evidence="2 3">
    <name type="scientific">Streptomyces europaeiscabiei</name>
    <dbReference type="NCBI Taxonomy" id="146819"/>
    <lineage>
        <taxon>Bacteria</taxon>
        <taxon>Bacillati</taxon>
        <taxon>Actinomycetota</taxon>
        <taxon>Actinomycetes</taxon>
        <taxon>Kitasatosporales</taxon>
        <taxon>Streptomycetaceae</taxon>
        <taxon>Streptomyces</taxon>
    </lineage>
</organism>